<dbReference type="EMBL" id="CM042883">
    <property type="protein sequence ID" value="KAI4371842.1"/>
    <property type="molecule type" value="Genomic_DNA"/>
</dbReference>
<comment type="caution">
    <text evidence="1">The sequence shown here is derived from an EMBL/GenBank/DDBJ whole genome shotgun (WGS) entry which is preliminary data.</text>
</comment>
<evidence type="ECO:0000313" key="1">
    <source>
        <dbReference type="EMBL" id="KAI4371842.1"/>
    </source>
</evidence>
<dbReference type="Proteomes" id="UP001057402">
    <property type="component" value="Chromosome 4"/>
</dbReference>
<keyword evidence="2" id="KW-1185">Reference proteome</keyword>
<reference evidence="2" key="1">
    <citation type="journal article" date="2023" name="Front. Plant Sci.">
        <title>Chromosomal-level genome assembly of Melastoma candidum provides insights into trichome evolution.</title>
        <authorList>
            <person name="Zhong Y."/>
            <person name="Wu W."/>
            <person name="Sun C."/>
            <person name="Zou P."/>
            <person name="Liu Y."/>
            <person name="Dai S."/>
            <person name="Zhou R."/>
        </authorList>
    </citation>
    <scope>NUCLEOTIDE SEQUENCE [LARGE SCALE GENOMIC DNA]</scope>
</reference>
<sequence length="419" mass="45596">MNDYRAAAGDLTDIVHARAPPTSEVEVASLPSSSLTVSWGDFGSISPDTDVLIGEDFGDPFSEMGDPLLCEGDEPRPFMRPLIAGQDEGRKETIGGPSPCGLPSHMLQINAAPSVVIPRGDLSYTTDTRLLMSNVAEERGNRGGMMQISSPRNNSGMKRRKSQAKKVVCIPVPAAANSRPSSGEVVPSDLWAWRKYGQKPIKGSPFPRGYYKCSSSKGCSARKQVERSRTDPNMLVITYTSEHNHPRPSHHNALAGSTRSTSKGNLGSKSSANGSRTPKPGVVKWEEQNRNCSDDNLSSTVTAAVATAVKGEMDEAKEKQFDVVDPEFVGVGLAHCYWPSLMDGLDHHLDDFFADLGEIEANPYELLFKKGFPSGDDRDRGNKWVDPFNPLDWGDENKGAASFWEAANNTGLWQNPNVR</sequence>
<accession>A0ACB9R791</accession>
<protein>
    <submittedName>
        <fullName evidence="1">Uncharacterized protein</fullName>
    </submittedName>
</protein>
<proteinExistence type="predicted"/>
<evidence type="ECO:0000313" key="2">
    <source>
        <dbReference type="Proteomes" id="UP001057402"/>
    </source>
</evidence>
<name>A0ACB9R791_9MYRT</name>
<gene>
    <name evidence="1" type="ORF">MLD38_010144</name>
</gene>
<organism evidence="1 2">
    <name type="scientific">Melastoma candidum</name>
    <dbReference type="NCBI Taxonomy" id="119954"/>
    <lineage>
        <taxon>Eukaryota</taxon>
        <taxon>Viridiplantae</taxon>
        <taxon>Streptophyta</taxon>
        <taxon>Embryophyta</taxon>
        <taxon>Tracheophyta</taxon>
        <taxon>Spermatophyta</taxon>
        <taxon>Magnoliopsida</taxon>
        <taxon>eudicotyledons</taxon>
        <taxon>Gunneridae</taxon>
        <taxon>Pentapetalae</taxon>
        <taxon>rosids</taxon>
        <taxon>malvids</taxon>
        <taxon>Myrtales</taxon>
        <taxon>Melastomataceae</taxon>
        <taxon>Melastomatoideae</taxon>
        <taxon>Melastomateae</taxon>
        <taxon>Melastoma</taxon>
    </lineage>
</organism>